<organism evidence="1">
    <name type="scientific">marine metagenome</name>
    <dbReference type="NCBI Taxonomy" id="408172"/>
    <lineage>
        <taxon>unclassified sequences</taxon>
        <taxon>metagenomes</taxon>
        <taxon>ecological metagenomes</taxon>
    </lineage>
</organism>
<gene>
    <name evidence="1" type="ORF">METZ01_LOCUS314709</name>
</gene>
<evidence type="ECO:0000313" key="1">
    <source>
        <dbReference type="EMBL" id="SVC61855.1"/>
    </source>
</evidence>
<sequence length="23" mass="2627">LGASIPWIDTIENFIYISSNLEM</sequence>
<accession>A0A382NNG2</accession>
<feature type="non-terminal residue" evidence="1">
    <location>
        <position position="1"/>
    </location>
</feature>
<protein>
    <submittedName>
        <fullName evidence="1">Uncharacterized protein</fullName>
    </submittedName>
</protein>
<dbReference type="EMBL" id="UINC01101219">
    <property type="protein sequence ID" value="SVC61855.1"/>
    <property type="molecule type" value="Genomic_DNA"/>
</dbReference>
<feature type="non-terminal residue" evidence="1">
    <location>
        <position position="23"/>
    </location>
</feature>
<reference evidence="1" key="1">
    <citation type="submission" date="2018-05" db="EMBL/GenBank/DDBJ databases">
        <authorList>
            <person name="Lanie J.A."/>
            <person name="Ng W.-L."/>
            <person name="Kazmierczak K.M."/>
            <person name="Andrzejewski T.M."/>
            <person name="Davidsen T.M."/>
            <person name="Wayne K.J."/>
            <person name="Tettelin H."/>
            <person name="Glass J.I."/>
            <person name="Rusch D."/>
            <person name="Podicherti R."/>
            <person name="Tsui H.-C.T."/>
            <person name="Winkler M.E."/>
        </authorList>
    </citation>
    <scope>NUCLEOTIDE SEQUENCE</scope>
</reference>
<proteinExistence type="predicted"/>
<dbReference type="AlphaFoldDB" id="A0A382NNG2"/>
<name>A0A382NNG2_9ZZZZ</name>